<dbReference type="InterPro" id="IPR029016">
    <property type="entry name" value="GAF-like_dom_sf"/>
</dbReference>
<dbReference type="Pfam" id="PF03861">
    <property type="entry name" value="ANTAR"/>
    <property type="match status" value="1"/>
</dbReference>
<dbReference type="SMART" id="SM01012">
    <property type="entry name" value="ANTAR"/>
    <property type="match status" value="1"/>
</dbReference>
<feature type="domain" description="ANTAR" evidence="5">
    <location>
        <begin position="158"/>
        <end position="219"/>
    </location>
</feature>
<dbReference type="SUPFAM" id="SSF52172">
    <property type="entry name" value="CheY-like"/>
    <property type="match status" value="1"/>
</dbReference>
<dbReference type="PIRSF" id="PIRSF036625">
    <property type="entry name" value="GAF_ANTAR"/>
    <property type="match status" value="1"/>
</dbReference>
<reference evidence="7" key="1">
    <citation type="journal article" date="2019" name="Int. J. Syst. Evol. Microbiol.">
        <title>The Global Catalogue of Microorganisms (GCM) 10K type strain sequencing project: providing services to taxonomists for standard genome sequencing and annotation.</title>
        <authorList>
            <consortium name="The Broad Institute Genomics Platform"/>
            <consortium name="The Broad Institute Genome Sequencing Center for Infectious Disease"/>
            <person name="Wu L."/>
            <person name="Ma J."/>
        </authorList>
    </citation>
    <scope>NUCLEOTIDE SEQUENCE [LARGE SCALE GENOMIC DNA]</scope>
    <source>
        <strain evidence="7">CGMCC 4.7371</strain>
    </source>
</reference>
<comment type="caution">
    <text evidence="6">The sequence shown here is derived from an EMBL/GenBank/DDBJ whole genome shotgun (WGS) entry which is preliminary data.</text>
</comment>
<dbReference type="PROSITE" id="PS50921">
    <property type="entry name" value="ANTAR"/>
    <property type="match status" value="1"/>
</dbReference>
<organism evidence="6 7">
    <name type="scientific">Nocardioides phosphati</name>
    <dbReference type="NCBI Taxonomy" id="1867775"/>
    <lineage>
        <taxon>Bacteria</taxon>
        <taxon>Bacillati</taxon>
        <taxon>Actinomycetota</taxon>
        <taxon>Actinomycetes</taxon>
        <taxon>Propionibacteriales</taxon>
        <taxon>Nocardioidaceae</taxon>
        <taxon>Nocardioides</taxon>
    </lineage>
</organism>
<keyword evidence="7" id="KW-1185">Reference proteome</keyword>
<evidence type="ECO:0000313" key="7">
    <source>
        <dbReference type="Proteomes" id="UP000655410"/>
    </source>
</evidence>
<dbReference type="InterPro" id="IPR012074">
    <property type="entry name" value="GAF_ANTAR"/>
</dbReference>
<dbReference type="RefSeq" id="WP_188785180.1">
    <property type="nucleotide sequence ID" value="NZ_BMNI01000014.1"/>
</dbReference>
<keyword evidence="1" id="KW-0808">Transferase</keyword>
<accession>A0ABQ2NFE1</accession>
<gene>
    <name evidence="6" type="ORF">GCM10011584_33460</name>
</gene>
<dbReference type="Gene3D" id="3.30.450.40">
    <property type="match status" value="1"/>
</dbReference>
<dbReference type="SUPFAM" id="SSF55781">
    <property type="entry name" value="GAF domain-like"/>
    <property type="match status" value="1"/>
</dbReference>
<keyword evidence="4" id="KW-0804">Transcription</keyword>
<keyword evidence="2" id="KW-0418">Kinase</keyword>
<dbReference type="InterPro" id="IPR003018">
    <property type="entry name" value="GAF"/>
</dbReference>
<dbReference type="Pfam" id="PF13185">
    <property type="entry name" value="GAF_2"/>
    <property type="match status" value="1"/>
</dbReference>
<evidence type="ECO:0000256" key="3">
    <source>
        <dbReference type="ARBA" id="ARBA00023015"/>
    </source>
</evidence>
<dbReference type="EMBL" id="BMNI01000014">
    <property type="protein sequence ID" value="GGO93837.1"/>
    <property type="molecule type" value="Genomic_DNA"/>
</dbReference>
<evidence type="ECO:0000256" key="2">
    <source>
        <dbReference type="ARBA" id="ARBA00022777"/>
    </source>
</evidence>
<dbReference type="Gene3D" id="1.10.10.10">
    <property type="entry name" value="Winged helix-like DNA-binding domain superfamily/Winged helix DNA-binding domain"/>
    <property type="match status" value="1"/>
</dbReference>
<name>A0ABQ2NFE1_9ACTN</name>
<keyword evidence="3" id="KW-0805">Transcription regulation</keyword>
<sequence length="227" mass="24673">MPESRSALSFAQLAHQLHEQGGFEETIDLLLDSAPALVGTDCASVLMLRHGRLVESGPRTAEVADKADRYQVDLAEGPAFVAVGEEHSVVVKDSATDPRWPQWGPAAANLGLHSALSVRLWTSKHTLGALTFYASRTSAFDVDEVAIAEIIGRHASVALAAARQEESLTQAIDARKLVGQAQGILMERYDLDDAQAFDVLRRYSQTTNTKLNEVARQLVSTRKLPDL</sequence>
<evidence type="ECO:0000256" key="1">
    <source>
        <dbReference type="ARBA" id="ARBA00022679"/>
    </source>
</evidence>
<dbReference type="InterPro" id="IPR005561">
    <property type="entry name" value="ANTAR"/>
</dbReference>
<proteinExistence type="predicted"/>
<protein>
    <recommendedName>
        <fullName evidence="5">ANTAR domain-containing protein</fullName>
    </recommendedName>
</protein>
<evidence type="ECO:0000256" key="4">
    <source>
        <dbReference type="ARBA" id="ARBA00023163"/>
    </source>
</evidence>
<evidence type="ECO:0000313" key="6">
    <source>
        <dbReference type="EMBL" id="GGO93837.1"/>
    </source>
</evidence>
<dbReference type="SMART" id="SM00065">
    <property type="entry name" value="GAF"/>
    <property type="match status" value="1"/>
</dbReference>
<dbReference type="InterPro" id="IPR011006">
    <property type="entry name" value="CheY-like_superfamily"/>
</dbReference>
<dbReference type="Proteomes" id="UP000655410">
    <property type="component" value="Unassembled WGS sequence"/>
</dbReference>
<dbReference type="InterPro" id="IPR036388">
    <property type="entry name" value="WH-like_DNA-bd_sf"/>
</dbReference>
<evidence type="ECO:0000259" key="5">
    <source>
        <dbReference type="PROSITE" id="PS50921"/>
    </source>
</evidence>